<gene>
    <name evidence="2" type="ORF">JQ615_31990</name>
</gene>
<keyword evidence="1" id="KW-1133">Transmembrane helix</keyword>
<feature type="transmembrane region" description="Helical" evidence="1">
    <location>
        <begin position="38"/>
        <end position="59"/>
    </location>
</feature>
<evidence type="ECO:0000313" key="3">
    <source>
        <dbReference type="Proteomes" id="UP001315278"/>
    </source>
</evidence>
<keyword evidence="1" id="KW-0472">Membrane</keyword>
<evidence type="ECO:0000256" key="1">
    <source>
        <dbReference type="SAM" id="Phobius"/>
    </source>
</evidence>
<sequence>MADRLSALVRESWLTLAGWACLIGVSLIGFLLTEGAPYHHLAAGVLLTASTLLILLALFEGFWRMFVDHGA</sequence>
<name>A0ABS5FT63_9BRAD</name>
<evidence type="ECO:0000313" key="2">
    <source>
        <dbReference type="EMBL" id="MBR0799997.1"/>
    </source>
</evidence>
<dbReference type="EMBL" id="JAFCJH010000047">
    <property type="protein sequence ID" value="MBR0799997.1"/>
    <property type="molecule type" value="Genomic_DNA"/>
</dbReference>
<organism evidence="2 3">
    <name type="scientific">Bradyrhizobium jicamae</name>
    <dbReference type="NCBI Taxonomy" id="280332"/>
    <lineage>
        <taxon>Bacteria</taxon>
        <taxon>Pseudomonadati</taxon>
        <taxon>Pseudomonadota</taxon>
        <taxon>Alphaproteobacteria</taxon>
        <taxon>Hyphomicrobiales</taxon>
        <taxon>Nitrobacteraceae</taxon>
        <taxon>Bradyrhizobium</taxon>
    </lineage>
</organism>
<keyword evidence="3" id="KW-1185">Reference proteome</keyword>
<feature type="transmembrane region" description="Helical" evidence="1">
    <location>
        <begin position="12"/>
        <end position="32"/>
    </location>
</feature>
<keyword evidence="1" id="KW-0812">Transmembrane</keyword>
<accession>A0ABS5FT63</accession>
<dbReference type="RefSeq" id="WP_212392719.1">
    <property type="nucleotide sequence ID" value="NZ_JAFCJH010000047.1"/>
</dbReference>
<proteinExistence type="predicted"/>
<reference evidence="3" key="1">
    <citation type="journal article" date="2021" name="ISME J.">
        <title>Evolutionary origin and ecological implication of a unique nif island in free-living Bradyrhizobium lineages.</title>
        <authorList>
            <person name="Tao J."/>
        </authorList>
    </citation>
    <scope>NUCLEOTIDE SEQUENCE [LARGE SCALE GENOMIC DNA]</scope>
    <source>
        <strain evidence="3">SZCCT0434</strain>
    </source>
</reference>
<protein>
    <submittedName>
        <fullName evidence="2">Uncharacterized protein</fullName>
    </submittedName>
</protein>
<dbReference type="Proteomes" id="UP001315278">
    <property type="component" value="Unassembled WGS sequence"/>
</dbReference>
<comment type="caution">
    <text evidence="2">The sequence shown here is derived from an EMBL/GenBank/DDBJ whole genome shotgun (WGS) entry which is preliminary data.</text>
</comment>